<dbReference type="Gene3D" id="2.30.30.190">
    <property type="entry name" value="CAP Gly-rich-like domain"/>
    <property type="match status" value="1"/>
</dbReference>
<dbReference type="PROSITE" id="PS51450">
    <property type="entry name" value="LRR"/>
    <property type="match status" value="1"/>
</dbReference>
<protein>
    <submittedName>
        <fullName evidence="4">Tubulin-specific chaperone E</fullName>
    </submittedName>
</protein>
<evidence type="ECO:0000313" key="4">
    <source>
        <dbReference type="EMBL" id="KAF7185250.1"/>
    </source>
</evidence>
<organism evidence="4 5">
    <name type="scientific">Pseudocercospora fuligena</name>
    <dbReference type="NCBI Taxonomy" id="685502"/>
    <lineage>
        <taxon>Eukaryota</taxon>
        <taxon>Fungi</taxon>
        <taxon>Dikarya</taxon>
        <taxon>Ascomycota</taxon>
        <taxon>Pezizomycotina</taxon>
        <taxon>Dothideomycetes</taxon>
        <taxon>Dothideomycetidae</taxon>
        <taxon>Mycosphaerellales</taxon>
        <taxon>Mycosphaerellaceae</taxon>
        <taxon>Pseudocercospora</taxon>
    </lineage>
</organism>
<dbReference type="SUPFAM" id="SSF74924">
    <property type="entry name" value="Cap-Gly domain"/>
    <property type="match status" value="1"/>
</dbReference>
<keyword evidence="1" id="KW-0433">Leucine-rich repeat</keyword>
<dbReference type="SUPFAM" id="SSF52058">
    <property type="entry name" value="L domain-like"/>
    <property type="match status" value="1"/>
</dbReference>
<keyword evidence="5" id="KW-1185">Reference proteome</keyword>
<dbReference type="EMBL" id="JABCIY010000342">
    <property type="protein sequence ID" value="KAF7185250.1"/>
    <property type="molecule type" value="Genomic_DNA"/>
</dbReference>
<dbReference type="Pfam" id="PF01302">
    <property type="entry name" value="CAP_GLY"/>
    <property type="match status" value="1"/>
</dbReference>
<feature type="domain" description="CAP-Gly" evidence="3">
    <location>
        <begin position="24"/>
        <end position="70"/>
    </location>
</feature>
<dbReference type="InterPro" id="IPR036859">
    <property type="entry name" value="CAP-Gly_dom_sf"/>
</dbReference>
<evidence type="ECO:0000256" key="2">
    <source>
        <dbReference type="ARBA" id="ARBA00022737"/>
    </source>
</evidence>
<keyword evidence="2" id="KW-0677">Repeat</keyword>
<comment type="caution">
    <text evidence="4">The sequence shown here is derived from an EMBL/GenBank/DDBJ whole genome shotgun (WGS) entry which is preliminary data.</text>
</comment>
<gene>
    <name evidence="4" type="ORF">HII31_13525</name>
</gene>
<dbReference type="SMART" id="SM01052">
    <property type="entry name" value="CAP_GLY"/>
    <property type="match status" value="1"/>
</dbReference>
<dbReference type="AlphaFoldDB" id="A0A8H6R4T3"/>
<dbReference type="Proteomes" id="UP000660729">
    <property type="component" value="Unassembled WGS sequence"/>
</dbReference>
<reference evidence="4" key="1">
    <citation type="submission" date="2020-04" db="EMBL/GenBank/DDBJ databases">
        <title>Draft genome resource of the tomato pathogen Pseudocercospora fuligena.</title>
        <authorList>
            <person name="Zaccaron A."/>
        </authorList>
    </citation>
    <scope>NUCLEOTIDE SEQUENCE</scope>
    <source>
        <strain evidence="4">PF001</strain>
    </source>
</reference>
<dbReference type="InterPro" id="IPR032675">
    <property type="entry name" value="LRR_dom_sf"/>
</dbReference>
<evidence type="ECO:0000256" key="1">
    <source>
        <dbReference type="ARBA" id="ARBA00022614"/>
    </source>
</evidence>
<dbReference type="PANTHER" id="PTHR45617">
    <property type="entry name" value="LEUCINE RICH REPEAT FAMILY PROTEIN"/>
    <property type="match status" value="1"/>
</dbReference>
<accession>A0A8H6R4T3</accession>
<evidence type="ECO:0000313" key="5">
    <source>
        <dbReference type="Proteomes" id="UP000660729"/>
    </source>
</evidence>
<name>A0A8H6R4T3_9PEZI</name>
<dbReference type="OrthoDB" id="5273213at2759"/>
<dbReference type="InterPro" id="IPR000938">
    <property type="entry name" value="CAP-Gly_domain"/>
</dbReference>
<dbReference type="Gene3D" id="3.80.10.10">
    <property type="entry name" value="Ribonuclease Inhibitor"/>
    <property type="match status" value="2"/>
</dbReference>
<proteinExistence type="predicted"/>
<evidence type="ECO:0000259" key="3">
    <source>
        <dbReference type="PROSITE" id="PS50245"/>
    </source>
</evidence>
<dbReference type="PROSITE" id="PS50245">
    <property type="entry name" value="CAP_GLY_2"/>
    <property type="match status" value="1"/>
</dbReference>
<sequence>MTMEYYVGQRLSLKGQVCTVRYVGPVEGKAGDWLGVEWHDPARGKHNGTHEGKQYFKCRSSSSTAASFLRPSQQWDQTRTFYQALREKYMPEDAGTGGDIVYFSTKQAEEVGFEKFAKRQAALQGIKTIVLDHMCISCKALDSERDLIAETCKEIMDLDVGSNLFESLDEILSLLLLMPKLRSVVFDGNRLTVGETDHASLDRITTLSLSHNLLSWSEIASVTKTFPGTTKLAAAGNELASIGPDALPTSIQELDLSENAFLTLSDLAHLVSLPHLRTLTLKHNSIGLMKYDSGAGSLSTISNSVEDVDLAHNAIATWPLFNSLPIALPALRHLRVTGNPLYKDLHSAERKLLTAEDGYMLTMARLPQLETLNFSKITEKERLNADNYYLREIAAEVSLASEKQTAEILARHPRWTALCEEYGEPTISRAPKPDEVDPRSLAARLVTITFFLHDEDLLSGSVRSWVKEVPKSFNVYTLLGMVGKKLGISPLKLRLVSETGEKDPVGRNTGDGSVEWWDSDEDEAVVMTDGADLVSREVELVAGTRALGTYIEGREARVRVEAR</sequence>
<dbReference type="InterPro" id="IPR001611">
    <property type="entry name" value="Leu-rich_rpt"/>
</dbReference>